<reference evidence="2 3" key="1">
    <citation type="submission" date="2020-09" db="EMBL/GenBank/DDBJ databases">
        <title>De no assembly of potato wild relative species, Solanum commersonii.</title>
        <authorList>
            <person name="Cho K."/>
        </authorList>
    </citation>
    <scope>NUCLEOTIDE SEQUENCE [LARGE SCALE GENOMIC DNA]</scope>
    <source>
        <strain evidence="2">LZ3.2</strain>
        <tissue evidence="2">Leaf</tissue>
    </source>
</reference>
<evidence type="ECO:0000256" key="1">
    <source>
        <dbReference type="SAM" id="MobiDB-lite"/>
    </source>
</evidence>
<feature type="compositionally biased region" description="Low complexity" evidence="1">
    <location>
        <begin position="42"/>
        <end position="54"/>
    </location>
</feature>
<feature type="region of interest" description="Disordered" evidence="1">
    <location>
        <begin position="32"/>
        <end position="57"/>
    </location>
</feature>
<keyword evidence="3" id="KW-1185">Reference proteome</keyword>
<protein>
    <submittedName>
        <fullName evidence="2">Uncharacterized protein</fullName>
    </submittedName>
</protein>
<gene>
    <name evidence="2" type="ORF">H5410_045777</name>
</gene>
<accession>A0A9J5XCM2</accession>
<sequence>MAIMQCSDSEKRRVAADIVVVVSNGEKEENFTNGEMEKWGNSSHSSQSLPTHSLSKSKRAKFTHEFLQRKLEENIFASSQISYLIGRLVSQRQQLKELIDFYKLSEGTSKYLFAMRFLEQPRMATRPWSVAPAH</sequence>
<dbReference type="AlphaFoldDB" id="A0A9J5XCM2"/>
<dbReference type="EMBL" id="JACXVP010000009">
    <property type="protein sequence ID" value="KAG5585343.1"/>
    <property type="molecule type" value="Genomic_DNA"/>
</dbReference>
<dbReference type="Proteomes" id="UP000824120">
    <property type="component" value="Chromosome 9"/>
</dbReference>
<evidence type="ECO:0000313" key="2">
    <source>
        <dbReference type="EMBL" id="KAG5585343.1"/>
    </source>
</evidence>
<organism evidence="2 3">
    <name type="scientific">Solanum commersonii</name>
    <name type="common">Commerson's wild potato</name>
    <name type="synonym">Commerson's nightshade</name>
    <dbReference type="NCBI Taxonomy" id="4109"/>
    <lineage>
        <taxon>Eukaryota</taxon>
        <taxon>Viridiplantae</taxon>
        <taxon>Streptophyta</taxon>
        <taxon>Embryophyta</taxon>
        <taxon>Tracheophyta</taxon>
        <taxon>Spermatophyta</taxon>
        <taxon>Magnoliopsida</taxon>
        <taxon>eudicotyledons</taxon>
        <taxon>Gunneridae</taxon>
        <taxon>Pentapetalae</taxon>
        <taxon>asterids</taxon>
        <taxon>lamiids</taxon>
        <taxon>Solanales</taxon>
        <taxon>Solanaceae</taxon>
        <taxon>Solanoideae</taxon>
        <taxon>Solaneae</taxon>
        <taxon>Solanum</taxon>
    </lineage>
</organism>
<comment type="caution">
    <text evidence="2">The sequence shown here is derived from an EMBL/GenBank/DDBJ whole genome shotgun (WGS) entry which is preliminary data.</text>
</comment>
<proteinExistence type="predicted"/>
<name>A0A9J5XCM2_SOLCO</name>
<evidence type="ECO:0000313" key="3">
    <source>
        <dbReference type="Proteomes" id="UP000824120"/>
    </source>
</evidence>